<proteinExistence type="predicted"/>
<keyword evidence="3" id="KW-1185">Reference proteome</keyword>
<dbReference type="OrthoDB" id="1911848at2759"/>
<organism evidence="2 3">
    <name type="scientific">Zopfia rhizophila CBS 207.26</name>
    <dbReference type="NCBI Taxonomy" id="1314779"/>
    <lineage>
        <taxon>Eukaryota</taxon>
        <taxon>Fungi</taxon>
        <taxon>Dikarya</taxon>
        <taxon>Ascomycota</taxon>
        <taxon>Pezizomycotina</taxon>
        <taxon>Dothideomycetes</taxon>
        <taxon>Dothideomycetes incertae sedis</taxon>
        <taxon>Zopfiaceae</taxon>
        <taxon>Zopfia</taxon>
    </lineage>
</organism>
<dbReference type="InterPro" id="IPR056002">
    <property type="entry name" value="DUF7580"/>
</dbReference>
<dbReference type="SUPFAM" id="SSF56112">
    <property type="entry name" value="Protein kinase-like (PK-like)"/>
    <property type="match status" value="1"/>
</dbReference>
<accession>A0A6A6E4L6</accession>
<evidence type="ECO:0000313" key="2">
    <source>
        <dbReference type="EMBL" id="KAF2184806.1"/>
    </source>
</evidence>
<dbReference type="Gene3D" id="1.10.510.10">
    <property type="entry name" value="Transferase(Phosphotransferase) domain 1"/>
    <property type="match status" value="1"/>
</dbReference>
<protein>
    <recommendedName>
        <fullName evidence="1">DUF7580 domain-containing protein</fullName>
    </recommendedName>
</protein>
<name>A0A6A6E4L6_9PEZI</name>
<dbReference type="AlphaFoldDB" id="A0A6A6E4L6"/>
<evidence type="ECO:0000259" key="1">
    <source>
        <dbReference type="Pfam" id="PF24476"/>
    </source>
</evidence>
<feature type="domain" description="DUF7580" evidence="1">
    <location>
        <begin position="339"/>
        <end position="593"/>
    </location>
</feature>
<sequence>MAGMEIEMIGNMTEKRNKQFGHHLLLLFDCCFAAQAGRAGSESLGKSELLAAAAMGMMTPMPGERSFTVALIKEILASYKETGVVLVKDVHTQLVKRKARLHATPIHINLRPGKRSIQLERLPDKNTSKDNTTLHGPYIPLVLKTKEDIGRLNIDSFVRWLGEDRPRDILSVQVLETTSHIQGFVRSVDTKGTPLAKAVNDTALDSIMKAWDNVSRIIDQCSSTQRSSRHDISALRAHAEDLLENLDSMNHEFVDTLERGVITANSSEELQTLDDAIDDPISDALGVVDALRLRQIVYSTGKAQTGLVEDGNTTYTGTSLQEEKRYDWYFSEQEKEVLRARIRHLAVLLSAPKDVGFQSLRCHRCEHKVFKSRYILHFEVPPAYDVSERSPLPLTTIIESAKGSARPTLDERLRIAYLLAKAVHKWHSTGWVHQGISSPNIRFFRFKDSGHIDFSRPFLLGFDFARPDSDPSIGRPTNDPYFDVYRHPARQGRARQGHRKIHDYYSLGVVLLEIGLWQSAVKIVSRTGKDLNPASVRDLLQTESTERLGHYAGALYQKAVNDCLLSRFDDDLDNKNETRALNEFYEKVVKKIRSGIVVR</sequence>
<gene>
    <name evidence="2" type="ORF">K469DRAFT_688414</name>
</gene>
<dbReference type="PANTHER" id="PTHR37542:SF3">
    <property type="entry name" value="PRION-INHIBITION AND PROPAGATION HELO DOMAIN-CONTAINING PROTEIN"/>
    <property type="match status" value="1"/>
</dbReference>
<dbReference type="EMBL" id="ML994636">
    <property type="protein sequence ID" value="KAF2184806.1"/>
    <property type="molecule type" value="Genomic_DNA"/>
</dbReference>
<dbReference type="Pfam" id="PF24476">
    <property type="entry name" value="DUF7580"/>
    <property type="match status" value="1"/>
</dbReference>
<dbReference type="Proteomes" id="UP000800200">
    <property type="component" value="Unassembled WGS sequence"/>
</dbReference>
<dbReference type="InterPro" id="IPR011009">
    <property type="entry name" value="Kinase-like_dom_sf"/>
</dbReference>
<evidence type="ECO:0000313" key="3">
    <source>
        <dbReference type="Proteomes" id="UP000800200"/>
    </source>
</evidence>
<reference evidence="2" key="1">
    <citation type="journal article" date="2020" name="Stud. Mycol.">
        <title>101 Dothideomycetes genomes: a test case for predicting lifestyles and emergence of pathogens.</title>
        <authorList>
            <person name="Haridas S."/>
            <person name="Albert R."/>
            <person name="Binder M."/>
            <person name="Bloem J."/>
            <person name="Labutti K."/>
            <person name="Salamov A."/>
            <person name="Andreopoulos B."/>
            <person name="Baker S."/>
            <person name="Barry K."/>
            <person name="Bills G."/>
            <person name="Bluhm B."/>
            <person name="Cannon C."/>
            <person name="Castanera R."/>
            <person name="Culley D."/>
            <person name="Daum C."/>
            <person name="Ezra D."/>
            <person name="Gonzalez J."/>
            <person name="Henrissat B."/>
            <person name="Kuo A."/>
            <person name="Liang C."/>
            <person name="Lipzen A."/>
            <person name="Lutzoni F."/>
            <person name="Magnuson J."/>
            <person name="Mondo S."/>
            <person name="Nolan M."/>
            <person name="Ohm R."/>
            <person name="Pangilinan J."/>
            <person name="Park H.-J."/>
            <person name="Ramirez L."/>
            <person name="Alfaro M."/>
            <person name="Sun H."/>
            <person name="Tritt A."/>
            <person name="Yoshinaga Y."/>
            <person name="Zwiers L.-H."/>
            <person name="Turgeon B."/>
            <person name="Goodwin S."/>
            <person name="Spatafora J."/>
            <person name="Crous P."/>
            <person name="Grigoriev I."/>
        </authorList>
    </citation>
    <scope>NUCLEOTIDE SEQUENCE</scope>
    <source>
        <strain evidence="2">CBS 207.26</strain>
    </source>
</reference>
<dbReference type="PANTHER" id="PTHR37542">
    <property type="entry name" value="HELO DOMAIN-CONTAINING PROTEIN-RELATED"/>
    <property type="match status" value="1"/>
</dbReference>